<dbReference type="Proteomes" id="UP000663090">
    <property type="component" value="Chromosome"/>
</dbReference>
<keyword evidence="6" id="KW-0472">Membrane</keyword>
<keyword evidence="3" id="KW-0812">Transmembrane</keyword>
<dbReference type="InterPro" id="IPR057433">
    <property type="entry name" value="LMF1/2_C"/>
</dbReference>
<dbReference type="EMBL" id="CP071091">
    <property type="protein sequence ID" value="QSQ12539.1"/>
    <property type="molecule type" value="Genomic_DNA"/>
</dbReference>
<evidence type="ECO:0000256" key="6">
    <source>
        <dbReference type="ARBA" id="ARBA00023136"/>
    </source>
</evidence>
<keyword evidence="12" id="KW-1185">Reference proteome</keyword>
<dbReference type="InterPro" id="IPR007263">
    <property type="entry name" value="DCC1-like"/>
</dbReference>
<evidence type="ECO:0000256" key="5">
    <source>
        <dbReference type="ARBA" id="ARBA00022989"/>
    </source>
</evidence>
<evidence type="ECO:0000256" key="8">
    <source>
        <dbReference type="ARBA" id="ARBA00040643"/>
    </source>
</evidence>
<dbReference type="PANTHER" id="PTHR14463:SF5">
    <property type="entry name" value="LIPASE MATURATION FACTOR 2"/>
    <property type="match status" value="1"/>
</dbReference>
<gene>
    <name evidence="11" type="ORF">JY572_29855</name>
</gene>
<evidence type="ECO:0000256" key="1">
    <source>
        <dbReference type="ARBA" id="ARBA00004477"/>
    </source>
</evidence>
<reference evidence="11 12" key="1">
    <citation type="submission" date="2021-02" db="EMBL/GenBank/DDBJ databases">
        <title>De Novo genome assembly of isolated myxobacteria.</title>
        <authorList>
            <person name="Stevens D.C."/>
        </authorList>
    </citation>
    <scope>NUCLEOTIDE SEQUENCE [LARGE SCALE GENOMIC DNA]</scope>
    <source>
        <strain evidence="11 12">SCHIC003</strain>
    </source>
</reference>
<comment type="subcellular location">
    <subcellularLocation>
        <location evidence="1">Endoplasmic reticulum membrane</location>
        <topology evidence="1">Multi-pass membrane protein</topology>
    </subcellularLocation>
</comment>
<sequence>MEVSHAHSMARPPPLLLYDADCGFCRRWVARWAQSTEGRVRFIPGRRWLLLLLGIPKRDMRHASQLVEPSGRVTQGAEGVFRALTRSPRWTTRGVARLGLLPGVLRLSQQVYRLIARHRRGASHVDRWLFGRAVVPREYAWARWLFLRFMGGTFLIAFTSLGRQVTGLYGSRGIRPVKELLSSELREEPARERWRLLPTVFWFNASDAALVRGCTLGQVLSLAVFFNVAPRLALASLWGLYLSYASVGREFLSFQWDVLLLEMGLLSTLTAPPGLRPGLGRSAPAALDVVLFRLLVFRLYLGSGLSKWQSGDRTWRELTACRYYYETAPLPTRGGWYAHHLPASAQRASTAMVFVLEAAVPWLVFAPRRLRLAALGALSSLQGTILATGNYGFFNLQALVLGLWLLDDAALRRMLPFLPEHPPLRRRTGWRGALAGGLLTPLMLLGAADILQRFERGTRLPERVQRSLSWLDGHARPLRSVNRYGLFSVMTVERPEIEVEGSNDGEHWSPYVFRYKVGKVNQPPRQVAPHQPRLDWQMWFAALGSPPSWFIAFLARLLEGSPEVLGLLSHNPFPDSPPRQVRAVLYDYRMTGIEEHRRTGAWWSRERRGLYVQPLALAPGARQVRGIPQLRWLPPQG</sequence>
<organism evidence="11 12">
    <name type="scientific">Myxococcus landrumensis</name>
    <dbReference type="NCBI Taxonomy" id="2813577"/>
    <lineage>
        <taxon>Bacteria</taxon>
        <taxon>Pseudomonadati</taxon>
        <taxon>Myxococcota</taxon>
        <taxon>Myxococcia</taxon>
        <taxon>Myxococcales</taxon>
        <taxon>Cystobacterineae</taxon>
        <taxon>Myxococcaceae</taxon>
        <taxon>Myxococcus</taxon>
    </lineage>
</organism>
<keyword evidence="5" id="KW-1133">Transmembrane helix</keyword>
<name>A0ABX7N1D9_9BACT</name>
<accession>A0ABX7N1D9</accession>
<comment type="similarity">
    <text evidence="2">Belongs to the lipase maturation factor family.</text>
</comment>
<dbReference type="Pfam" id="PF25179">
    <property type="entry name" value="LMF1_C"/>
    <property type="match status" value="1"/>
</dbReference>
<evidence type="ECO:0000256" key="3">
    <source>
        <dbReference type="ARBA" id="ARBA00022692"/>
    </source>
</evidence>
<proteinExistence type="inferred from homology"/>
<evidence type="ECO:0000256" key="4">
    <source>
        <dbReference type="ARBA" id="ARBA00022824"/>
    </source>
</evidence>
<feature type="domain" description="Lipase maturation factor 1/2 C-terminal" evidence="10">
    <location>
        <begin position="481"/>
        <end position="612"/>
    </location>
</feature>
<keyword evidence="4" id="KW-0256">Endoplasmic reticulum</keyword>
<feature type="domain" description="Lipase maturation factor 1/2 N-terminal" evidence="9">
    <location>
        <begin position="253"/>
        <end position="411"/>
    </location>
</feature>
<dbReference type="InterPro" id="IPR009613">
    <property type="entry name" value="LMF"/>
</dbReference>
<dbReference type="Pfam" id="PF06762">
    <property type="entry name" value="LMF1"/>
    <property type="match status" value="1"/>
</dbReference>
<evidence type="ECO:0000256" key="7">
    <source>
        <dbReference type="ARBA" id="ARBA00023180"/>
    </source>
</evidence>
<evidence type="ECO:0000313" key="12">
    <source>
        <dbReference type="Proteomes" id="UP000663090"/>
    </source>
</evidence>
<dbReference type="PANTHER" id="PTHR14463">
    <property type="entry name" value="LIPASE MATURATION FACTOR"/>
    <property type="match status" value="1"/>
</dbReference>
<dbReference type="Pfam" id="PF04134">
    <property type="entry name" value="DCC1-like"/>
    <property type="match status" value="1"/>
</dbReference>
<evidence type="ECO:0000259" key="10">
    <source>
        <dbReference type="Pfam" id="PF25179"/>
    </source>
</evidence>
<evidence type="ECO:0000313" key="11">
    <source>
        <dbReference type="EMBL" id="QSQ12539.1"/>
    </source>
</evidence>
<dbReference type="InterPro" id="IPR057434">
    <property type="entry name" value="LMF1/2_N"/>
</dbReference>
<keyword evidence="7" id="KW-0325">Glycoprotein</keyword>
<evidence type="ECO:0000259" key="9">
    <source>
        <dbReference type="Pfam" id="PF06762"/>
    </source>
</evidence>
<protein>
    <recommendedName>
        <fullName evidence="8">Lipase maturation factor 2</fullName>
    </recommendedName>
</protein>
<evidence type="ECO:0000256" key="2">
    <source>
        <dbReference type="ARBA" id="ARBA00005512"/>
    </source>
</evidence>